<evidence type="ECO:0000256" key="12">
    <source>
        <dbReference type="PROSITE-ProRule" id="PRU00042"/>
    </source>
</evidence>
<dbReference type="GO" id="GO:0000977">
    <property type="term" value="F:RNA polymerase II transcription regulatory region sequence-specific DNA binding"/>
    <property type="evidence" value="ECO:0007669"/>
    <property type="project" value="TreeGrafter"/>
</dbReference>
<keyword evidence="7" id="KW-0805">Transcription regulation</keyword>
<feature type="domain" description="C2H2-type" evidence="14">
    <location>
        <begin position="55"/>
        <end position="82"/>
    </location>
</feature>
<keyword evidence="9" id="KW-0010">Activator</keyword>
<name>T1J0K9_STRMM</name>
<dbReference type="GO" id="GO:0010557">
    <property type="term" value="P:positive regulation of macromolecule biosynthetic process"/>
    <property type="evidence" value="ECO:0007669"/>
    <property type="project" value="UniProtKB-ARBA"/>
</dbReference>
<evidence type="ECO:0000256" key="1">
    <source>
        <dbReference type="ARBA" id="ARBA00004123"/>
    </source>
</evidence>
<keyword evidence="11" id="KW-0539">Nucleus</keyword>
<feature type="domain" description="C2H2-type" evidence="14">
    <location>
        <begin position="27"/>
        <end position="54"/>
    </location>
</feature>
<dbReference type="HOGENOM" id="CLU_770694_0_0_1"/>
<comment type="similarity">
    <text evidence="2">Belongs to the krueppel C2H2-type zinc-finger protein family.</text>
</comment>
<dbReference type="InterPro" id="IPR036236">
    <property type="entry name" value="Znf_C2H2_sf"/>
</dbReference>
<keyword evidence="4" id="KW-0677">Repeat</keyword>
<organism evidence="15 16">
    <name type="scientific">Strigamia maritima</name>
    <name type="common">European centipede</name>
    <name type="synonym">Geophilus maritimus</name>
    <dbReference type="NCBI Taxonomy" id="126957"/>
    <lineage>
        <taxon>Eukaryota</taxon>
        <taxon>Metazoa</taxon>
        <taxon>Ecdysozoa</taxon>
        <taxon>Arthropoda</taxon>
        <taxon>Myriapoda</taxon>
        <taxon>Chilopoda</taxon>
        <taxon>Pleurostigmophora</taxon>
        <taxon>Geophilomorpha</taxon>
        <taxon>Linotaeniidae</taxon>
        <taxon>Strigamia</taxon>
    </lineage>
</organism>
<keyword evidence="16" id="KW-1185">Reference proteome</keyword>
<sequence length="360" mass="41103">MISDKSWKNVEMKVSKKLNSESTSKTHCCATCNKVFSSLGKLQQHNFVHTGEKPFKCGDCAKSFSSKFKLMRHMLIHSSDRKYSCSICERCFHRKDHLKNHLQVHNPNKKVHRCEHCSKEYNSRLSFRKHVAIHAAQAGDLNCKVCDKNFKTSDEILYHLKVHAGSRTIKNPNEKKFKCEFCERHFFTRKDVKRHLVVHTGRRDFLCQFCPQRFGRKDHLVRHIKKGHSLSPTRGPKTPKQSPDAQKVLHPPSPVSLVPLLAKTEPNPAEYSTQMDPGPSGLYPVLKHLHNVGIGIGIGIGIKTECLKEELQPLSNYAYESDSDRFFGYIPVESAASLPLTNMMESEQDVPPLPRFSQAF</sequence>
<dbReference type="Proteomes" id="UP000014500">
    <property type="component" value="Unassembled WGS sequence"/>
</dbReference>
<dbReference type="eggNOG" id="KOG1721">
    <property type="taxonomic scope" value="Eukaryota"/>
</dbReference>
<feature type="domain" description="C2H2-type" evidence="14">
    <location>
        <begin position="205"/>
        <end position="233"/>
    </location>
</feature>
<dbReference type="SMART" id="SM00355">
    <property type="entry name" value="ZnF_C2H2"/>
    <property type="match status" value="7"/>
</dbReference>
<reference evidence="15" key="2">
    <citation type="submission" date="2015-02" db="UniProtKB">
        <authorList>
            <consortium name="EnsemblMetazoa"/>
        </authorList>
    </citation>
    <scope>IDENTIFICATION</scope>
</reference>
<dbReference type="GO" id="GO:0008270">
    <property type="term" value="F:zinc ion binding"/>
    <property type="evidence" value="ECO:0007669"/>
    <property type="project" value="UniProtKB-KW"/>
</dbReference>
<dbReference type="FunFam" id="3.30.160.60:FF:000231">
    <property type="entry name" value="PLAG1 like zinc finger 2"/>
    <property type="match status" value="1"/>
</dbReference>
<dbReference type="EMBL" id="AFFK01020649">
    <property type="status" value="NOT_ANNOTATED_CDS"/>
    <property type="molecule type" value="Genomic_DNA"/>
</dbReference>
<keyword evidence="8" id="KW-0238">DNA-binding</keyword>
<comment type="subcellular location">
    <subcellularLocation>
        <location evidence="1">Nucleus</location>
    </subcellularLocation>
</comment>
<reference evidence="16" key="1">
    <citation type="submission" date="2011-05" db="EMBL/GenBank/DDBJ databases">
        <authorList>
            <person name="Richards S.R."/>
            <person name="Qu J."/>
            <person name="Jiang H."/>
            <person name="Jhangiani S.N."/>
            <person name="Agravi P."/>
            <person name="Goodspeed R."/>
            <person name="Gross S."/>
            <person name="Mandapat C."/>
            <person name="Jackson L."/>
            <person name="Mathew T."/>
            <person name="Pu L."/>
            <person name="Thornton R."/>
            <person name="Saada N."/>
            <person name="Wilczek-Boney K.B."/>
            <person name="Lee S."/>
            <person name="Kovar C."/>
            <person name="Wu Y."/>
            <person name="Scherer S.E."/>
            <person name="Worley K.C."/>
            <person name="Muzny D.M."/>
            <person name="Gibbs R."/>
        </authorList>
    </citation>
    <scope>NUCLEOTIDE SEQUENCE</scope>
    <source>
        <strain evidence="16">Brora</strain>
    </source>
</reference>
<dbReference type="STRING" id="126957.T1J0K9"/>
<feature type="region of interest" description="Disordered" evidence="13">
    <location>
        <begin position="226"/>
        <end position="247"/>
    </location>
</feature>
<evidence type="ECO:0000256" key="7">
    <source>
        <dbReference type="ARBA" id="ARBA00023015"/>
    </source>
</evidence>
<keyword evidence="5 12" id="KW-0863">Zinc-finger</keyword>
<evidence type="ECO:0000256" key="8">
    <source>
        <dbReference type="ARBA" id="ARBA00023125"/>
    </source>
</evidence>
<dbReference type="InterPro" id="IPR013087">
    <property type="entry name" value="Znf_C2H2_type"/>
</dbReference>
<dbReference type="SUPFAM" id="SSF57667">
    <property type="entry name" value="beta-beta-alpha zinc fingers"/>
    <property type="match status" value="4"/>
</dbReference>
<proteinExistence type="inferred from homology"/>
<evidence type="ECO:0000256" key="9">
    <source>
        <dbReference type="ARBA" id="ARBA00023159"/>
    </source>
</evidence>
<dbReference type="FunFam" id="3.30.160.60:FF:000624">
    <property type="entry name" value="zinc finger protein 697"/>
    <property type="match status" value="1"/>
</dbReference>
<accession>T1J0K9</accession>
<feature type="domain" description="C2H2-type" evidence="14">
    <location>
        <begin position="83"/>
        <end position="110"/>
    </location>
</feature>
<evidence type="ECO:0000256" key="2">
    <source>
        <dbReference type="ARBA" id="ARBA00006991"/>
    </source>
</evidence>
<dbReference type="PhylomeDB" id="T1J0K9"/>
<evidence type="ECO:0000256" key="10">
    <source>
        <dbReference type="ARBA" id="ARBA00023163"/>
    </source>
</evidence>
<dbReference type="AlphaFoldDB" id="T1J0K9"/>
<evidence type="ECO:0000313" key="16">
    <source>
        <dbReference type="Proteomes" id="UP000014500"/>
    </source>
</evidence>
<evidence type="ECO:0000256" key="3">
    <source>
        <dbReference type="ARBA" id="ARBA00022723"/>
    </source>
</evidence>
<feature type="domain" description="C2H2-type" evidence="14">
    <location>
        <begin position="177"/>
        <end position="204"/>
    </location>
</feature>
<evidence type="ECO:0000256" key="11">
    <source>
        <dbReference type="ARBA" id="ARBA00023242"/>
    </source>
</evidence>
<dbReference type="FunFam" id="3.30.160.60:FF:000256">
    <property type="entry name" value="PLAG1 like zinc finger 2"/>
    <property type="match status" value="1"/>
</dbReference>
<dbReference type="EnsemblMetazoa" id="SMAR007060-RA">
    <property type="protein sequence ID" value="SMAR007060-PA"/>
    <property type="gene ID" value="SMAR007060"/>
</dbReference>
<dbReference type="PANTHER" id="PTHR24409:SF295">
    <property type="entry name" value="AZ2-RELATED"/>
    <property type="match status" value="1"/>
</dbReference>
<evidence type="ECO:0000256" key="13">
    <source>
        <dbReference type="SAM" id="MobiDB-lite"/>
    </source>
</evidence>
<protein>
    <recommendedName>
        <fullName evidence="14">C2H2-type domain-containing protein</fullName>
    </recommendedName>
</protein>
<dbReference type="Gene3D" id="3.30.160.60">
    <property type="entry name" value="Classic Zinc Finger"/>
    <property type="match status" value="6"/>
</dbReference>
<dbReference type="Pfam" id="PF00096">
    <property type="entry name" value="zf-C2H2"/>
    <property type="match status" value="4"/>
</dbReference>
<feature type="domain" description="C2H2-type" evidence="14">
    <location>
        <begin position="141"/>
        <end position="168"/>
    </location>
</feature>
<keyword evidence="3" id="KW-0479">Metal-binding</keyword>
<dbReference type="PANTHER" id="PTHR24409">
    <property type="entry name" value="ZINC FINGER PROTEIN 142"/>
    <property type="match status" value="1"/>
</dbReference>
<keyword evidence="6" id="KW-0862">Zinc</keyword>
<dbReference type="PROSITE" id="PS50157">
    <property type="entry name" value="ZINC_FINGER_C2H2_2"/>
    <property type="match status" value="7"/>
</dbReference>
<dbReference type="PROSITE" id="PS00028">
    <property type="entry name" value="ZINC_FINGER_C2H2_1"/>
    <property type="match status" value="7"/>
</dbReference>
<keyword evidence="10" id="KW-0804">Transcription</keyword>
<evidence type="ECO:0000259" key="14">
    <source>
        <dbReference type="PROSITE" id="PS50157"/>
    </source>
</evidence>
<dbReference type="GO" id="GO:0000981">
    <property type="term" value="F:DNA-binding transcription factor activity, RNA polymerase II-specific"/>
    <property type="evidence" value="ECO:0007669"/>
    <property type="project" value="TreeGrafter"/>
</dbReference>
<feature type="domain" description="C2H2-type" evidence="14">
    <location>
        <begin position="112"/>
        <end position="139"/>
    </location>
</feature>
<evidence type="ECO:0000313" key="15">
    <source>
        <dbReference type="EnsemblMetazoa" id="SMAR007060-PA"/>
    </source>
</evidence>
<dbReference type="GO" id="GO:0005634">
    <property type="term" value="C:nucleus"/>
    <property type="evidence" value="ECO:0007669"/>
    <property type="project" value="UniProtKB-SubCell"/>
</dbReference>
<evidence type="ECO:0000256" key="5">
    <source>
        <dbReference type="ARBA" id="ARBA00022771"/>
    </source>
</evidence>
<dbReference type="OMA" id="MRDESWP"/>
<evidence type="ECO:0000256" key="6">
    <source>
        <dbReference type="ARBA" id="ARBA00022833"/>
    </source>
</evidence>
<evidence type="ECO:0000256" key="4">
    <source>
        <dbReference type="ARBA" id="ARBA00022737"/>
    </source>
</evidence>